<protein>
    <submittedName>
        <fullName evidence="1">Uncharacterized protein</fullName>
    </submittedName>
</protein>
<keyword evidence="2" id="KW-1185">Reference proteome</keyword>
<dbReference type="Proteomes" id="UP000736672">
    <property type="component" value="Unassembled WGS sequence"/>
</dbReference>
<evidence type="ECO:0000313" key="1">
    <source>
        <dbReference type="EMBL" id="KAH7271116.1"/>
    </source>
</evidence>
<feature type="non-terminal residue" evidence="1">
    <location>
        <position position="1"/>
    </location>
</feature>
<evidence type="ECO:0000313" key="2">
    <source>
        <dbReference type="Proteomes" id="UP000736672"/>
    </source>
</evidence>
<dbReference type="PANTHER" id="PTHR42749:SF1">
    <property type="entry name" value="CELL SHAPE-DETERMINING PROTEIN MREB"/>
    <property type="match status" value="1"/>
</dbReference>
<dbReference type="CDD" id="cd10170">
    <property type="entry name" value="ASKHA_NBD_HSP70"/>
    <property type="match status" value="1"/>
</dbReference>
<accession>A0A9P9R9A9</accession>
<dbReference type="AlphaFoldDB" id="A0A9P9R9A9"/>
<dbReference type="EMBL" id="JAGTJS010000004">
    <property type="protein sequence ID" value="KAH7271116.1"/>
    <property type="molecule type" value="Genomic_DNA"/>
</dbReference>
<dbReference type="InterPro" id="IPR043129">
    <property type="entry name" value="ATPase_NBD"/>
</dbReference>
<sequence>WVPGSIGQVHEIVTLYLRQVYTHLSNEIPKLVRSDPTFSQQLRRKNWNSLAIDFIFSTPTTWQAPVSQHFRGIVSKAGFGEQKLHSVMLGLTEAEASAIFTCQPWTVGKVQKGDVVLSIDAGGGTTDLAFVKATADTAGSLTLEEIHPVTGVSTGSITIDSEFEKLIEERVEQHSETRRELPKDFSLKVSQSHDFQTWKHKLGPKDCDQVGDGYFVRETTGKDSYSHEGLGIREGSLYFTRRQLESCFDIALQEIKGLIKDALGNFEGNNRAEGDARTAVVKCLLYDRRTKVRALGEHKARANYGIIVEEPQSEDRIRWLIKFGETIQVGEPTTVKITKRLEKSEQWKWTEKIVWLKGSGSFLPANVKDGCELGMEELHSADIEVRSGEKLSAGKRSFWCKSGYDKCDFKLMLVVGPSGDCDVKVSEKVIKRSE</sequence>
<organism evidence="1 2">
    <name type="scientific">Fusarium solani</name>
    <name type="common">Filamentous fungus</name>
    <dbReference type="NCBI Taxonomy" id="169388"/>
    <lineage>
        <taxon>Eukaryota</taxon>
        <taxon>Fungi</taxon>
        <taxon>Dikarya</taxon>
        <taxon>Ascomycota</taxon>
        <taxon>Pezizomycotina</taxon>
        <taxon>Sordariomycetes</taxon>
        <taxon>Hypocreomycetidae</taxon>
        <taxon>Hypocreales</taxon>
        <taxon>Nectriaceae</taxon>
        <taxon>Fusarium</taxon>
        <taxon>Fusarium solani species complex</taxon>
    </lineage>
</organism>
<dbReference type="SUPFAM" id="SSF53067">
    <property type="entry name" value="Actin-like ATPase domain"/>
    <property type="match status" value="1"/>
</dbReference>
<reference evidence="1" key="1">
    <citation type="journal article" date="2021" name="Nat. Commun.">
        <title>Genetic determinants of endophytism in the Arabidopsis root mycobiome.</title>
        <authorList>
            <person name="Mesny F."/>
            <person name="Miyauchi S."/>
            <person name="Thiergart T."/>
            <person name="Pickel B."/>
            <person name="Atanasova L."/>
            <person name="Karlsson M."/>
            <person name="Huettel B."/>
            <person name="Barry K.W."/>
            <person name="Haridas S."/>
            <person name="Chen C."/>
            <person name="Bauer D."/>
            <person name="Andreopoulos W."/>
            <person name="Pangilinan J."/>
            <person name="LaButti K."/>
            <person name="Riley R."/>
            <person name="Lipzen A."/>
            <person name="Clum A."/>
            <person name="Drula E."/>
            <person name="Henrissat B."/>
            <person name="Kohler A."/>
            <person name="Grigoriev I.V."/>
            <person name="Martin F.M."/>
            <person name="Hacquard S."/>
        </authorList>
    </citation>
    <scope>NUCLEOTIDE SEQUENCE</scope>
    <source>
        <strain evidence="1">FSSC 5 MPI-SDFR-AT-0091</strain>
    </source>
</reference>
<name>A0A9P9R9A9_FUSSL</name>
<dbReference type="OrthoDB" id="2394218at2759"/>
<gene>
    <name evidence="1" type="ORF">B0J15DRAFT_388905</name>
</gene>
<comment type="caution">
    <text evidence="1">The sequence shown here is derived from an EMBL/GenBank/DDBJ whole genome shotgun (WGS) entry which is preliminary data.</text>
</comment>
<proteinExistence type="predicted"/>
<dbReference type="PANTHER" id="PTHR42749">
    <property type="entry name" value="CELL SHAPE-DETERMINING PROTEIN MREB"/>
    <property type="match status" value="1"/>
</dbReference>